<dbReference type="SUPFAM" id="SSF48452">
    <property type="entry name" value="TPR-like"/>
    <property type="match status" value="1"/>
</dbReference>
<dbReference type="EMBL" id="OCNE01000003">
    <property type="protein sequence ID" value="SOD61289.1"/>
    <property type="molecule type" value="Genomic_DNA"/>
</dbReference>
<gene>
    <name evidence="4" type="ORF">SAMN06297387_10371</name>
</gene>
<sequence length="753" mass="81941">MYVLLTYAYPACLMRGFQGSEPPARETVRGTRPDGCRPGNLPTELTRFIGRSAEVSALTAALADERLVTVTGVGGVGKSRCALQAARLLQERFCDGVWLVELAGLRDPELLEHAVVEALGVTDQSGRPPLTVLLEQLVGRRMLLVLDGVEHLVEPSAALAHELLRRVPGLRVLATGRRPLGIVGERLYPLAPMTAPVPACAEAARVPLGEAAWLFADRAAAVLPGFTITQENRRVVAELCHRLDGIPLALELAAGRLRTLSLEQTLQRLDDRFRLLVGGGAGAPPQHQTLRTAMGWSHELCTPQQRLLWARLSVFAGHFDLDAAEYVCSGPDLPADEVLDVLTELVAQSVVSREEAPSGVRYRILDTVRAYGADWLGATGDTDRLRRRHRDWCTGLVTWCELEWFSPRQSEVARRVHDELPNLRAAFEFAMEEDEDGRFGLYLAATLWFCWVACGRLAEGRHWLDRALALGTDHEETRLRALWAVGYVAVLQGDTVAALTALHECRQAAERTGDARALAYSLHHSGALALINDEAGEAESLLRAAMERYEEIGELNSNVLMGRVKLAMALAFQGDIAGAAALCEEVRDVCEEHGEQWARSYALHVLGFAAWSDGDTAGARRILEESLPVNYAFRDLVGTVFALELLAGITASEGDAAEAAVLQGAAARLWRSVGMPLFGSEYFNDPHARSAEQVAELLGKTRFRECLREGERLDTDAAVARALRVRGGAAAAPRPAMAGPPPPPRAGRRAAPQ</sequence>
<dbReference type="InterPro" id="IPR049945">
    <property type="entry name" value="AAA_22"/>
</dbReference>
<feature type="region of interest" description="Disordered" evidence="1">
    <location>
        <begin position="727"/>
        <end position="753"/>
    </location>
</feature>
<dbReference type="InterPro" id="IPR027417">
    <property type="entry name" value="P-loop_NTPase"/>
</dbReference>
<dbReference type="GO" id="GO:0016887">
    <property type="term" value="F:ATP hydrolysis activity"/>
    <property type="evidence" value="ECO:0007669"/>
    <property type="project" value="InterPro"/>
</dbReference>
<dbReference type="PANTHER" id="PTHR47691:SF3">
    <property type="entry name" value="HTH-TYPE TRANSCRIPTIONAL REGULATOR RV0890C-RELATED"/>
    <property type="match status" value="1"/>
</dbReference>
<feature type="compositionally biased region" description="Low complexity" evidence="1">
    <location>
        <begin position="727"/>
        <end position="737"/>
    </location>
</feature>
<protein>
    <submittedName>
        <fullName evidence="4">Predicted ATPase</fullName>
    </submittedName>
</protein>
<dbReference type="Proteomes" id="UP000219072">
    <property type="component" value="Unassembled WGS sequence"/>
</dbReference>
<dbReference type="SUPFAM" id="SSF52540">
    <property type="entry name" value="P-loop containing nucleoside triphosphate hydrolases"/>
    <property type="match status" value="1"/>
</dbReference>
<dbReference type="Pfam" id="PF13401">
    <property type="entry name" value="AAA_22"/>
    <property type="match status" value="1"/>
</dbReference>
<dbReference type="Gene3D" id="3.40.50.300">
    <property type="entry name" value="P-loop containing nucleotide triphosphate hydrolases"/>
    <property type="match status" value="1"/>
</dbReference>
<dbReference type="Pfam" id="PF25872">
    <property type="entry name" value="HTH_77"/>
    <property type="match status" value="1"/>
</dbReference>
<name>A0A286DRM3_9ACTN</name>
<evidence type="ECO:0000259" key="2">
    <source>
        <dbReference type="Pfam" id="PF13401"/>
    </source>
</evidence>
<dbReference type="PANTHER" id="PTHR47691">
    <property type="entry name" value="REGULATOR-RELATED"/>
    <property type="match status" value="1"/>
</dbReference>
<evidence type="ECO:0000256" key="1">
    <source>
        <dbReference type="SAM" id="MobiDB-lite"/>
    </source>
</evidence>
<evidence type="ECO:0000313" key="5">
    <source>
        <dbReference type="Proteomes" id="UP000219072"/>
    </source>
</evidence>
<keyword evidence="5" id="KW-1185">Reference proteome</keyword>
<evidence type="ECO:0000259" key="3">
    <source>
        <dbReference type="Pfam" id="PF25872"/>
    </source>
</evidence>
<dbReference type="InterPro" id="IPR058852">
    <property type="entry name" value="HTH_77"/>
</dbReference>
<dbReference type="PRINTS" id="PR00364">
    <property type="entry name" value="DISEASERSIST"/>
</dbReference>
<evidence type="ECO:0000313" key="4">
    <source>
        <dbReference type="EMBL" id="SOD61289.1"/>
    </source>
</evidence>
<accession>A0A286DRM3</accession>
<feature type="domain" description="ORC1/DEAH AAA+ ATPase" evidence="2">
    <location>
        <begin position="65"/>
        <end position="164"/>
    </location>
</feature>
<proteinExistence type="predicted"/>
<dbReference type="AlphaFoldDB" id="A0A286DRM3"/>
<reference evidence="4 5" key="1">
    <citation type="submission" date="2017-09" db="EMBL/GenBank/DDBJ databases">
        <authorList>
            <person name="Ehlers B."/>
            <person name="Leendertz F.H."/>
        </authorList>
    </citation>
    <scope>NUCLEOTIDE SEQUENCE [LARGE SCALE GENOMIC DNA]</scope>
    <source>
        <strain evidence="4 5">CGMCC 4.7095</strain>
    </source>
</reference>
<dbReference type="Gene3D" id="1.25.40.10">
    <property type="entry name" value="Tetratricopeptide repeat domain"/>
    <property type="match status" value="2"/>
</dbReference>
<organism evidence="4 5">
    <name type="scientific">Streptomyces zhaozhouensis</name>
    <dbReference type="NCBI Taxonomy" id="1300267"/>
    <lineage>
        <taxon>Bacteria</taxon>
        <taxon>Bacillati</taxon>
        <taxon>Actinomycetota</taxon>
        <taxon>Actinomycetes</taxon>
        <taxon>Kitasatosporales</taxon>
        <taxon>Streptomycetaceae</taxon>
        <taxon>Streptomyces</taxon>
    </lineage>
</organism>
<dbReference type="InterPro" id="IPR011990">
    <property type="entry name" value="TPR-like_helical_dom_sf"/>
</dbReference>
<feature type="domain" description="Winged helix-turn-helix" evidence="3">
    <location>
        <begin position="306"/>
        <end position="374"/>
    </location>
</feature>